<accession>A0A5N5SXZ3</accession>
<feature type="coiled-coil region" evidence="1">
    <location>
        <begin position="5"/>
        <end position="95"/>
    </location>
</feature>
<dbReference type="OrthoDB" id="10342846at2759"/>
<dbReference type="InterPro" id="IPR042091">
    <property type="entry name" value="Ska2_N"/>
</dbReference>
<organism evidence="3 4">
    <name type="scientific">Armadillidium nasatum</name>
    <dbReference type="NCBI Taxonomy" id="96803"/>
    <lineage>
        <taxon>Eukaryota</taxon>
        <taxon>Metazoa</taxon>
        <taxon>Ecdysozoa</taxon>
        <taxon>Arthropoda</taxon>
        <taxon>Crustacea</taxon>
        <taxon>Multicrustacea</taxon>
        <taxon>Malacostraca</taxon>
        <taxon>Eumalacostraca</taxon>
        <taxon>Peracarida</taxon>
        <taxon>Isopoda</taxon>
        <taxon>Oniscidea</taxon>
        <taxon>Crinocheta</taxon>
        <taxon>Armadillidiidae</taxon>
        <taxon>Armadillidium</taxon>
    </lineage>
</organism>
<evidence type="ECO:0000256" key="1">
    <source>
        <dbReference type="SAM" id="Coils"/>
    </source>
</evidence>
<dbReference type="Pfam" id="PF16740">
    <property type="entry name" value="SKA2"/>
    <property type="match status" value="1"/>
</dbReference>
<feature type="domain" description="Ska2 N-terminal" evidence="2">
    <location>
        <begin position="2"/>
        <end position="96"/>
    </location>
</feature>
<dbReference type="AlphaFoldDB" id="A0A5N5SXZ3"/>
<protein>
    <recommendedName>
        <fullName evidence="2">Ska2 N-terminal domain-containing protein</fullName>
    </recommendedName>
</protein>
<keyword evidence="1" id="KW-0175">Coiled coil</keyword>
<sequence length="106" mass="12142">METAIKRLEVLLTKTENDVDNISLKLDQEFAALQNEVNAEVKLSEVMKNVRNLRSELERVTVEVEEFQKSQKEVMNEVRERLTKVSDQFESLQSVAVAAEDEGQDS</sequence>
<dbReference type="EMBL" id="SEYY01019163">
    <property type="protein sequence ID" value="KAB7498559.1"/>
    <property type="molecule type" value="Genomic_DNA"/>
</dbReference>
<name>A0A5N5SXZ3_9CRUS</name>
<evidence type="ECO:0000313" key="4">
    <source>
        <dbReference type="Proteomes" id="UP000326759"/>
    </source>
</evidence>
<gene>
    <name evidence="3" type="ORF">Anas_01151</name>
</gene>
<keyword evidence="4" id="KW-1185">Reference proteome</keyword>
<proteinExistence type="predicted"/>
<evidence type="ECO:0000313" key="3">
    <source>
        <dbReference type="EMBL" id="KAB7498559.1"/>
    </source>
</evidence>
<dbReference type="Proteomes" id="UP000326759">
    <property type="component" value="Unassembled WGS sequence"/>
</dbReference>
<reference evidence="3 4" key="1">
    <citation type="journal article" date="2019" name="PLoS Biol.">
        <title>Sex chromosomes control vertical transmission of feminizing Wolbachia symbionts in an isopod.</title>
        <authorList>
            <person name="Becking T."/>
            <person name="Chebbi M.A."/>
            <person name="Giraud I."/>
            <person name="Moumen B."/>
            <person name="Laverre T."/>
            <person name="Caubet Y."/>
            <person name="Peccoud J."/>
            <person name="Gilbert C."/>
            <person name="Cordaux R."/>
        </authorList>
    </citation>
    <scope>NUCLEOTIDE SEQUENCE [LARGE SCALE GENOMIC DNA]</scope>
    <source>
        <strain evidence="3">ANa2</strain>
        <tissue evidence="3">Whole body excluding digestive tract and cuticle</tissue>
    </source>
</reference>
<evidence type="ECO:0000259" key="2">
    <source>
        <dbReference type="Pfam" id="PF16740"/>
    </source>
</evidence>
<comment type="caution">
    <text evidence="3">The sequence shown here is derived from an EMBL/GenBank/DDBJ whole genome shotgun (WGS) entry which is preliminary data.</text>
</comment>
<dbReference type="Gene3D" id="6.10.250.1380">
    <property type="match status" value="1"/>
</dbReference>